<feature type="region of interest" description="Disordered" evidence="3">
    <location>
        <begin position="824"/>
        <end position="934"/>
    </location>
</feature>
<feature type="domain" description="HTH La-type RNA-binding" evidence="4">
    <location>
        <begin position="184"/>
        <end position="278"/>
    </location>
</feature>
<dbReference type="PANTHER" id="PTHR12121">
    <property type="entry name" value="CARBON CATABOLITE REPRESSOR PROTEIN 4"/>
    <property type="match status" value="1"/>
</dbReference>
<evidence type="ECO:0000313" key="5">
    <source>
        <dbReference type="EMBL" id="CAE0543808.1"/>
    </source>
</evidence>
<name>A0A7S3S4H3_EMIHU</name>
<dbReference type="InterPro" id="IPR005135">
    <property type="entry name" value="Endo/exonuclease/phosphatase"/>
</dbReference>
<sequence length="934" mass="98832">MGEADVARVVQQVEELLVSGFERGVPALQREAHQADGFLPIASLLHYSPLGPAVWPFGGVGVVADCLRARGSMVVELSGDGSAVRKMPLRVQLRNQLEFLFSDNNYHRDLHLQLLQDEEGYAPLDQVVRSYAQLSQLVDAARGPAARRAALVREAVSSSAELVLQGEEEGGRHDGGGKAPIGGQLRRMTLLEKICTQVEWYLTRRDVAGDGFLMEQLSDPDGWVPISTLCAFPRMRKLCHPQLAAVAHVLSHSPRLQVSDDKSSVRASRQPARSPARALPPAVAAAARAAVVAAVTKLLGDASLTLDAEVRRRVRAASAPGALEGGGCGARIRVEELCAMPQLQPLGGIARHEAVAAARHEPLANLSPQQVVALLPRPGESPLVSLSADGLFLERLTPSPEARGLVPPQPAGASPPDVSLMTFNLLADMLTYCEAFPHAEERHLAWPHRLELQIAEIELHAPSILCLQELQGTPPGAEGQEERNHFAAVDAALRSRGYDGKYARKTRDGSAWPAVQIGNAVYWRRSEFELLEHVTVPINKVLVAACADEQSRQHFGRGAQVAVVVALRHRRRGLPLVALCTHLGCTFTEPWTQIAQAHAAFSAACELAARHGGCGVVAGCDLNSIPGSGVHRLLTSGSLPHSHPHMAIVAEHVAFPSLGPPPPSDSACGGERAVTLPRAFTSAYAAVLGDEPLFTNFTGPPCQFVGTLDYVLCSSHLAPARVLQLPSEDTVRLGRFLPSERFPSDHLPLLAHLNFAQGAPAGAASAADVASPRSATAAMLGERLTLSTQLERRSVEAPEDYRSSASLVRQASFHKPIAALPRGFSERTDVTSESSARSTPEGSPNLRAAAARQLMPPPGAVSPKRKAAGSDVDRPRSAGSDASDGSVGSAGGNARRQRRQRGDGGIPLGTKGAGGGRKGGGRGGGRGGGSGRGR</sequence>
<evidence type="ECO:0000256" key="3">
    <source>
        <dbReference type="SAM" id="MobiDB-lite"/>
    </source>
</evidence>
<evidence type="ECO:0000256" key="1">
    <source>
        <dbReference type="ARBA" id="ARBA00022884"/>
    </source>
</evidence>
<evidence type="ECO:0000259" key="4">
    <source>
        <dbReference type="PROSITE" id="PS50961"/>
    </source>
</evidence>
<keyword evidence="1 2" id="KW-0694">RNA-binding</keyword>
<dbReference type="GO" id="GO:1990904">
    <property type="term" value="C:ribonucleoprotein complex"/>
    <property type="evidence" value="ECO:0007669"/>
    <property type="project" value="InterPro"/>
</dbReference>
<dbReference type="GO" id="GO:0006396">
    <property type="term" value="P:RNA processing"/>
    <property type="evidence" value="ECO:0007669"/>
    <property type="project" value="InterPro"/>
</dbReference>
<reference evidence="5" key="1">
    <citation type="submission" date="2021-01" db="EMBL/GenBank/DDBJ databases">
        <authorList>
            <person name="Corre E."/>
            <person name="Pelletier E."/>
            <person name="Niang G."/>
            <person name="Scheremetjew M."/>
            <person name="Finn R."/>
            <person name="Kale V."/>
            <person name="Holt S."/>
            <person name="Cochrane G."/>
            <person name="Meng A."/>
            <person name="Brown T."/>
            <person name="Cohen L."/>
        </authorList>
    </citation>
    <scope>NUCLEOTIDE SEQUENCE</scope>
    <source>
        <strain evidence="5">379</strain>
    </source>
</reference>
<dbReference type="Pfam" id="PF05383">
    <property type="entry name" value="La"/>
    <property type="match status" value="1"/>
</dbReference>
<proteinExistence type="predicted"/>
<evidence type="ECO:0000256" key="2">
    <source>
        <dbReference type="PROSITE-ProRule" id="PRU00332"/>
    </source>
</evidence>
<dbReference type="InterPro" id="IPR006630">
    <property type="entry name" value="La_HTH"/>
</dbReference>
<feature type="domain" description="HTH La-type RNA-binding" evidence="4">
    <location>
        <begin position="83"/>
        <end position="181"/>
    </location>
</feature>
<dbReference type="PRINTS" id="PR00302">
    <property type="entry name" value="LUPUSLA"/>
</dbReference>
<feature type="region of interest" description="Disordered" evidence="3">
    <location>
        <begin position="257"/>
        <end position="279"/>
    </location>
</feature>
<dbReference type="InterPro" id="IPR036390">
    <property type="entry name" value="WH_DNA-bd_sf"/>
</dbReference>
<feature type="compositionally biased region" description="Low complexity" evidence="3">
    <location>
        <begin position="265"/>
        <end position="279"/>
    </location>
</feature>
<dbReference type="PANTHER" id="PTHR12121:SF36">
    <property type="entry name" value="ENDONUCLEASE_EXONUCLEASE_PHOSPHATASE DOMAIN-CONTAINING PROTEIN"/>
    <property type="match status" value="1"/>
</dbReference>
<dbReference type="SUPFAM" id="SSF46785">
    <property type="entry name" value="Winged helix' DNA-binding domain"/>
    <property type="match status" value="2"/>
</dbReference>
<feature type="compositionally biased region" description="Polar residues" evidence="3">
    <location>
        <begin position="831"/>
        <end position="842"/>
    </location>
</feature>
<dbReference type="EMBL" id="HBIR01018437">
    <property type="protein sequence ID" value="CAE0543808.1"/>
    <property type="molecule type" value="Transcribed_RNA"/>
</dbReference>
<dbReference type="InterPro" id="IPR002344">
    <property type="entry name" value="Lupus_La"/>
</dbReference>
<dbReference type="Gene3D" id="3.60.10.10">
    <property type="entry name" value="Endonuclease/exonuclease/phosphatase"/>
    <property type="match status" value="1"/>
</dbReference>
<feature type="compositionally biased region" description="Gly residues" evidence="3">
    <location>
        <begin position="903"/>
        <end position="934"/>
    </location>
</feature>
<dbReference type="AlphaFoldDB" id="A0A7S3S4H3"/>
<feature type="compositionally biased region" description="Low complexity" evidence="3">
    <location>
        <begin position="877"/>
        <end position="887"/>
    </location>
</feature>
<dbReference type="GO" id="GO:0000175">
    <property type="term" value="F:3'-5'-RNA exonuclease activity"/>
    <property type="evidence" value="ECO:0007669"/>
    <property type="project" value="TreeGrafter"/>
</dbReference>
<dbReference type="CDD" id="cd07323">
    <property type="entry name" value="LAM"/>
    <property type="match status" value="1"/>
</dbReference>
<dbReference type="SMART" id="SM00715">
    <property type="entry name" value="LA"/>
    <property type="match status" value="1"/>
</dbReference>
<dbReference type="PROSITE" id="PS50961">
    <property type="entry name" value="HTH_LA"/>
    <property type="match status" value="2"/>
</dbReference>
<gene>
    <name evidence="5" type="ORF">EHUX00137_LOCUS13880</name>
</gene>
<dbReference type="Gene3D" id="1.10.10.10">
    <property type="entry name" value="Winged helix-like DNA-binding domain superfamily/Winged helix DNA-binding domain"/>
    <property type="match status" value="2"/>
</dbReference>
<dbReference type="GO" id="GO:0003723">
    <property type="term" value="F:RNA binding"/>
    <property type="evidence" value="ECO:0007669"/>
    <property type="project" value="UniProtKB-UniRule"/>
</dbReference>
<dbReference type="Pfam" id="PF03372">
    <property type="entry name" value="Exo_endo_phos"/>
    <property type="match status" value="1"/>
</dbReference>
<protein>
    <recommendedName>
        <fullName evidence="4">HTH La-type RNA-binding domain-containing protein</fullName>
    </recommendedName>
</protein>
<accession>A0A7S3S4H3</accession>
<dbReference type="InterPro" id="IPR036388">
    <property type="entry name" value="WH-like_DNA-bd_sf"/>
</dbReference>
<dbReference type="GO" id="GO:0005634">
    <property type="term" value="C:nucleus"/>
    <property type="evidence" value="ECO:0007669"/>
    <property type="project" value="InterPro"/>
</dbReference>
<dbReference type="InterPro" id="IPR050410">
    <property type="entry name" value="CCR4/nocturin_mRNA_transcr"/>
</dbReference>
<dbReference type="SUPFAM" id="SSF56219">
    <property type="entry name" value="DNase I-like"/>
    <property type="match status" value="1"/>
</dbReference>
<organism evidence="5">
    <name type="scientific">Emiliania huxleyi</name>
    <name type="common">Coccolithophore</name>
    <name type="synonym">Pontosphaera huxleyi</name>
    <dbReference type="NCBI Taxonomy" id="2903"/>
    <lineage>
        <taxon>Eukaryota</taxon>
        <taxon>Haptista</taxon>
        <taxon>Haptophyta</taxon>
        <taxon>Prymnesiophyceae</taxon>
        <taxon>Isochrysidales</taxon>
        <taxon>Noelaerhabdaceae</taxon>
        <taxon>Emiliania</taxon>
    </lineage>
</organism>
<dbReference type="InterPro" id="IPR036691">
    <property type="entry name" value="Endo/exonu/phosph_ase_sf"/>
</dbReference>